<dbReference type="Pfam" id="PF00931">
    <property type="entry name" value="NB-ARC"/>
    <property type="match status" value="1"/>
</dbReference>
<dbReference type="InterPro" id="IPR002182">
    <property type="entry name" value="NB-ARC"/>
</dbReference>
<accession>A0ABQ5FAF8</accession>
<dbReference type="PANTHER" id="PTHR11017:SF573">
    <property type="entry name" value="ADP-RIBOSYL CYCLASE_CYCLIC ADP-RIBOSE HYDROLASE"/>
    <property type="match status" value="1"/>
</dbReference>
<dbReference type="InterPro" id="IPR027417">
    <property type="entry name" value="P-loop_NTPase"/>
</dbReference>
<dbReference type="Pfam" id="PF23282">
    <property type="entry name" value="WHD_ROQ1"/>
    <property type="match status" value="1"/>
</dbReference>
<feature type="domain" description="C-JID" evidence="7">
    <location>
        <begin position="623"/>
        <end position="746"/>
    </location>
</feature>
<dbReference type="Pfam" id="PF00560">
    <property type="entry name" value="LRR_1"/>
    <property type="match status" value="1"/>
</dbReference>
<keyword evidence="3" id="KW-0677">Repeat</keyword>
<name>A0ABQ5FAF8_9ASTR</name>
<evidence type="ECO:0000313" key="9">
    <source>
        <dbReference type="EMBL" id="GJT60275.1"/>
    </source>
</evidence>
<evidence type="ECO:0000313" key="10">
    <source>
        <dbReference type="Proteomes" id="UP001151760"/>
    </source>
</evidence>
<dbReference type="EC" id="3.2.2.6" evidence="1"/>
<evidence type="ECO:0000256" key="4">
    <source>
        <dbReference type="ARBA" id="ARBA00023027"/>
    </source>
</evidence>
<dbReference type="InterPro" id="IPR045344">
    <property type="entry name" value="C-JID"/>
</dbReference>
<gene>
    <name evidence="9" type="ORF">Tco_1003808</name>
</gene>
<feature type="domain" description="NB-ARC" evidence="6">
    <location>
        <begin position="3"/>
        <end position="102"/>
    </location>
</feature>
<dbReference type="EMBL" id="BQNB010017184">
    <property type="protein sequence ID" value="GJT60275.1"/>
    <property type="molecule type" value="Genomic_DNA"/>
</dbReference>
<evidence type="ECO:0000256" key="1">
    <source>
        <dbReference type="ARBA" id="ARBA00011982"/>
    </source>
</evidence>
<dbReference type="SUPFAM" id="SSF46785">
    <property type="entry name" value="Winged helix' DNA-binding domain"/>
    <property type="match status" value="1"/>
</dbReference>
<reference evidence="9" key="2">
    <citation type="submission" date="2022-01" db="EMBL/GenBank/DDBJ databases">
        <authorList>
            <person name="Yamashiro T."/>
            <person name="Shiraishi A."/>
            <person name="Satake H."/>
            <person name="Nakayama K."/>
        </authorList>
    </citation>
    <scope>NUCLEOTIDE SEQUENCE</scope>
</reference>
<evidence type="ECO:0000259" key="8">
    <source>
        <dbReference type="Pfam" id="PF23282"/>
    </source>
</evidence>
<evidence type="ECO:0000259" key="7">
    <source>
        <dbReference type="Pfam" id="PF20160"/>
    </source>
</evidence>
<dbReference type="Gene3D" id="3.80.10.10">
    <property type="entry name" value="Ribonuclease Inhibitor"/>
    <property type="match status" value="2"/>
</dbReference>
<dbReference type="InterPro" id="IPR036390">
    <property type="entry name" value="WH_DNA-bd_sf"/>
</dbReference>
<comment type="catalytic activity">
    <reaction evidence="5">
        <text>NAD(+) + H2O = ADP-D-ribose + nicotinamide + H(+)</text>
        <dbReference type="Rhea" id="RHEA:16301"/>
        <dbReference type="ChEBI" id="CHEBI:15377"/>
        <dbReference type="ChEBI" id="CHEBI:15378"/>
        <dbReference type="ChEBI" id="CHEBI:17154"/>
        <dbReference type="ChEBI" id="CHEBI:57540"/>
        <dbReference type="ChEBI" id="CHEBI:57967"/>
        <dbReference type="EC" id="3.2.2.6"/>
    </reaction>
    <physiologicalReaction direction="left-to-right" evidence="5">
        <dbReference type="Rhea" id="RHEA:16302"/>
    </physiologicalReaction>
</comment>
<keyword evidence="10" id="KW-1185">Reference proteome</keyword>
<proteinExistence type="predicted"/>
<evidence type="ECO:0000256" key="3">
    <source>
        <dbReference type="ARBA" id="ARBA00022737"/>
    </source>
</evidence>
<dbReference type="InterPro" id="IPR044974">
    <property type="entry name" value="Disease_R_plants"/>
</dbReference>
<dbReference type="InterPro" id="IPR032675">
    <property type="entry name" value="LRR_dom_sf"/>
</dbReference>
<evidence type="ECO:0000256" key="2">
    <source>
        <dbReference type="ARBA" id="ARBA00022614"/>
    </source>
</evidence>
<comment type="caution">
    <text evidence="9">The sequence shown here is derived from an EMBL/GenBank/DDBJ whole genome shotgun (WGS) entry which is preliminary data.</text>
</comment>
<keyword evidence="2" id="KW-0433">Leucine-rich repeat</keyword>
<organism evidence="9 10">
    <name type="scientific">Tanacetum coccineum</name>
    <dbReference type="NCBI Taxonomy" id="301880"/>
    <lineage>
        <taxon>Eukaryota</taxon>
        <taxon>Viridiplantae</taxon>
        <taxon>Streptophyta</taxon>
        <taxon>Embryophyta</taxon>
        <taxon>Tracheophyta</taxon>
        <taxon>Spermatophyta</taxon>
        <taxon>Magnoliopsida</taxon>
        <taxon>eudicotyledons</taxon>
        <taxon>Gunneridae</taxon>
        <taxon>Pentapetalae</taxon>
        <taxon>asterids</taxon>
        <taxon>campanulids</taxon>
        <taxon>Asterales</taxon>
        <taxon>Asteraceae</taxon>
        <taxon>Asteroideae</taxon>
        <taxon>Anthemideae</taxon>
        <taxon>Anthemidinae</taxon>
        <taxon>Tanacetum</taxon>
    </lineage>
</organism>
<sequence>MQMIRKILKTEDLKISSVGEGTLVIKQRMACKRILLVLDDVNNVEQLEALAGSPDWFFPGSLIIFTGKDKQLLRSHTEDGIYDMETLNDRKALELFKSKGKEAYDYLERLFNGFDCTKIQIGKSVFELAGWAKVRDFVASVLDGCNFFADTNMKVLVDKSLITISSKMSLQMHDLIQAMARGIVREESIMTGKQRRLWNSSEVNNVLSEKKVEITQVVEVLVLSLEIFSQKVHIDANSFAHMKKLRILKIYAKEGFDQKVELNGYNVNYSGSLSFLSNELSLFCWHGCPFKYLPSDFYPENIVGIDLSLKFMKLRYCLYLTSTPDFTDIANLEELILEGCKKLVKVHPSIGMLKKLLVLNMRDCTCLKSFPSDLEMDSLHILILSGCLKLRKLPEVLGRIKSLTELHIDRTSIKELPLFGQQESIRSRWWTSITAPFGLLSKQHPQRSVSLAGFHMLESLNFSYCNLEQVPESIGGLSFLKELNLKGNNFPSLPGSLSLLSHLQTLVVNGCKKLEVLSELPHTLQYLYADDCTSLCSITGSFKDPIMIDTTYLRNCPKLFTNLGIDSQESISETQYLDSSITSQGSTNRFSSFFRYAGFQNKICEFFRFPGSSIYSMDILYDGNSIPEWFTNKSMGNHVKVELPSDWCYDKFRGYGTCVVLKRKRAFSTFKGYTVNNFDGALLGDWLSFYNETPIRINESYMIWLHYSTATWKDWKEAKNFVTFCFKEDEDIEVECGVRLVCDEDLEQDVTNSSMFPTPSQHGGAIRLTGPRVIIRWSGSQQSVVF</sequence>
<dbReference type="Proteomes" id="UP001151760">
    <property type="component" value="Unassembled WGS sequence"/>
</dbReference>
<reference evidence="9" key="1">
    <citation type="journal article" date="2022" name="Int. J. Mol. Sci.">
        <title>Draft Genome of Tanacetum Coccineum: Genomic Comparison of Closely Related Tanacetum-Family Plants.</title>
        <authorList>
            <person name="Yamashiro T."/>
            <person name="Shiraishi A."/>
            <person name="Nakayama K."/>
            <person name="Satake H."/>
        </authorList>
    </citation>
    <scope>NUCLEOTIDE SEQUENCE</scope>
</reference>
<dbReference type="InterPro" id="IPR001611">
    <property type="entry name" value="Leu-rich_rpt"/>
</dbReference>
<evidence type="ECO:0000256" key="5">
    <source>
        <dbReference type="ARBA" id="ARBA00047304"/>
    </source>
</evidence>
<dbReference type="Gene3D" id="3.40.50.300">
    <property type="entry name" value="P-loop containing nucleotide triphosphate hydrolases"/>
    <property type="match status" value="1"/>
</dbReference>
<feature type="domain" description="Disease resistance protein Roq1-like winged-helix" evidence="8">
    <location>
        <begin position="138"/>
        <end position="188"/>
    </location>
</feature>
<keyword evidence="4" id="KW-0520">NAD</keyword>
<evidence type="ECO:0000259" key="6">
    <source>
        <dbReference type="Pfam" id="PF00931"/>
    </source>
</evidence>
<dbReference type="InterPro" id="IPR058192">
    <property type="entry name" value="WHD_ROQ1-like"/>
</dbReference>
<dbReference type="Pfam" id="PF20160">
    <property type="entry name" value="C-JID"/>
    <property type="match status" value="1"/>
</dbReference>
<dbReference type="SUPFAM" id="SSF52058">
    <property type="entry name" value="L domain-like"/>
    <property type="match status" value="1"/>
</dbReference>
<dbReference type="PROSITE" id="PS51450">
    <property type="entry name" value="LRR"/>
    <property type="match status" value="1"/>
</dbReference>
<dbReference type="SUPFAM" id="SSF52540">
    <property type="entry name" value="P-loop containing nucleoside triphosphate hydrolases"/>
    <property type="match status" value="1"/>
</dbReference>
<dbReference type="PANTHER" id="PTHR11017">
    <property type="entry name" value="LEUCINE-RICH REPEAT-CONTAINING PROTEIN"/>
    <property type="match status" value="1"/>
</dbReference>
<protein>
    <recommendedName>
        <fullName evidence="1">ADP-ribosyl cyclase/cyclic ADP-ribose hydrolase</fullName>
        <ecNumber evidence="1">3.2.2.6</ecNumber>
    </recommendedName>
</protein>